<feature type="region of interest" description="Disordered" evidence="1">
    <location>
        <begin position="23"/>
        <end position="57"/>
    </location>
</feature>
<protein>
    <submittedName>
        <fullName evidence="2">Uncharacterized protein</fullName>
    </submittedName>
</protein>
<evidence type="ECO:0000313" key="2">
    <source>
        <dbReference type="EMBL" id="KAF5310527.1"/>
    </source>
</evidence>
<sequence length="80" mass="8690">MSVDLFRTIGDIIRADIDIRAHDRPKGSGTVVVETPKDDANTDGEMTYGETSSAPWPPYYPPVSRDCQQPGAALPVQDVT</sequence>
<comment type="caution">
    <text evidence="2">The sequence shown here is derived from an EMBL/GenBank/DDBJ whole genome shotgun (WGS) entry which is preliminary data.</text>
</comment>
<gene>
    <name evidence="2" type="ORF">D9619_007693</name>
</gene>
<dbReference type="Proteomes" id="UP000567179">
    <property type="component" value="Unassembled WGS sequence"/>
</dbReference>
<proteinExistence type="predicted"/>
<reference evidence="2 3" key="1">
    <citation type="journal article" date="2020" name="ISME J.">
        <title>Uncovering the hidden diversity of litter-decomposition mechanisms in mushroom-forming fungi.</title>
        <authorList>
            <person name="Floudas D."/>
            <person name="Bentzer J."/>
            <person name="Ahren D."/>
            <person name="Johansson T."/>
            <person name="Persson P."/>
            <person name="Tunlid A."/>
        </authorList>
    </citation>
    <scope>NUCLEOTIDE SEQUENCE [LARGE SCALE GENOMIC DNA]</scope>
    <source>
        <strain evidence="2 3">CBS 101986</strain>
    </source>
</reference>
<organism evidence="2 3">
    <name type="scientific">Psilocybe cf. subviscida</name>
    <dbReference type="NCBI Taxonomy" id="2480587"/>
    <lineage>
        <taxon>Eukaryota</taxon>
        <taxon>Fungi</taxon>
        <taxon>Dikarya</taxon>
        <taxon>Basidiomycota</taxon>
        <taxon>Agaricomycotina</taxon>
        <taxon>Agaricomycetes</taxon>
        <taxon>Agaricomycetidae</taxon>
        <taxon>Agaricales</taxon>
        <taxon>Agaricineae</taxon>
        <taxon>Strophariaceae</taxon>
        <taxon>Psilocybe</taxon>
    </lineage>
</organism>
<evidence type="ECO:0000313" key="3">
    <source>
        <dbReference type="Proteomes" id="UP000567179"/>
    </source>
</evidence>
<dbReference type="AlphaFoldDB" id="A0A8H5ESA1"/>
<name>A0A8H5ESA1_9AGAR</name>
<accession>A0A8H5ESA1</accession>
<evidence type="ECO:0000256" key="1">
    <source>
        <dbReference type="SAM" id="MobiDB-lite"/>
    </source>
</evidence>
<dbReference type="EMBL" id="JAACJJ010000057">
    <property type="protein sequence ID" value="KAF5310527.1"/>
    <property type="molecule type" value="Genomic_DNA"/>
</dbReference>
<keyword evidence="3" id="KW-1185">Reference proteome</keyword>